<organism evidence="10 11">
    <name type="scientific">Parachlamydia acanthamoebae (strain UV7)</name>
    <dbReference type="NCBI Taxonomy" id="765952"/>
    <lineage>
        <taxon>Bacteria</taxon>
        <taxon>Pseudomonadati</taxon>
        <taxon>Chlamydiota</taxon>
        <taxon>Chlamydiia</taxon>
        <taxon>Parachlamydiales</taxon>
        <taxon>Parachlamydiaceae</taxon>
        <taxon>Parachlamydia</taxon>
    </lineage>
</organism>
<dbReference type="KEGG" id="puv:PUV_23980"/>
<sequence length="245" mass="26706">MDERLALKLPLIQAPMGGVATPQLAAAVSNTGALGSLGGGYMTPEELQKVVRETKVLTKHPFGVNLFVLEKDILLPDLLAALEFIKPFWKELTDEPLEVSTELKLPAFEEQVEVLLEEKISVFSFTFGIPSEDIIQRFRKQGILVFGTATNPREAILLERVGCDGIVCQGYEAGGHRGCFSNPDPCYSLSVLLSLTKRVVKLPLIAAGGNYGWLWDRSGSCDGSKVCAIGNGICHDYRKRSKPGL</sequence>
<keyword evidence="5" id="KW-0288">FMN</keyword>
<evidence type="ECO:0000256" key="3">
    <source>
        <dbReference type="ARBA" id="ARBA00022575"/>
    </source>
</evidence>
<dbReference type="GO" id="GO:0018580">
    <property type="term" value="F:nitronate monooxygenase activity"/>
    <property type="evidence" value="ECO:0007669"/>
    <property type="project" value="InterPro"/>
</dbReference>
<dbReference type="CDD" id="cd04730">
    <property type="entry name" value="NPD_like"/>
    <property type="match status" value="1"/>
</dbReference>
<dbReference type="HOGENOM" id="CLU_038732_5_2_0"/>
<dbReference type="SUPFAM" id="SSF51412">
    <property type="entry name" value="Inosine monophosphate dehydrogenase (IMPDH)"/>
    <property type="match status" value="1"/>
</dbReference>
<evidence type="ECO:0000256" key="4">
    <source>
        <dbReference type="ARBA" id="ARBA00022630"/>
    </source>
</evidence>
<evidence type="ECO:0000256" key="5">
    <source>
        <dbReference type="ARBA" id="ARBA00022643"/>
    </source>
</evidence>
<dbReference type="GO" id="GO:0009636">
    <property type="term" value="P:response to toxic substance"/>
    <property type="evidence" value="ECO:0007669"/>
    <property type="project" value="UniProtKB-KW"/>
</dbReference>
<gene>
    <name evidence="10" type="ordered locus">PUV_23980</name>
</gene>
<keyword evidence="6 10" id="KW-0560">Oxidoreductase</keyword>
<evidence type="ECO:0000256" key="7">
    <source>
        <dbReference type="ARBA" id="ARBA00023033"/>
    </source>
</evidence>
<comment type="cofactor">
    <cofactor evidence="1">
        <name>FMN</name>
        <dbReference type="ChEBI" id="CHEBI:58210"/>
    </cofactor>
</comment>
<keyword evidence="7 10" id="KW-0503">Monooxygenase</keyword>
<dbReference type="InterPro" id="IPR004136">
    <property type="entry name" value="NMO"/>
</dbReference>
<evidence type="ECO:0000256" key="1">
    <source>
        <dbReference type="ARBA" id="ARBA00001917"/>
    </source>
</evidence>
<dbReference type="PANTHER" id="PTHR42747">
    <property type="entry name" value="NITRONATE MONOOXYGENASE-RELATED"/>
    <property type="match status" value="1"/>
</dbReference>
<comment type="catalytic activity">
    <reaction evidence="9">
        <text>3 propionate 3-nitronate + 3 O2 + H2O = 3 3-oxopropanoate + 2 nitrate + nitrite + H2O2 + 3 H(+)</text>
        <dbReference type="Rhea" id="RHEA:57332"/>
        <dbReference type="ChEBI" id="CHEBI:15377"/>
        <dbReference type="ChEBI" id="CHEBI:15378"/>
        <dbReference type="ChEBI" id="CHEBI:15379"/>
        <dbReference type="ChEBI" id="CHEBI:16240"/>
        <dbReference type="ChEBI" id="CHEBI:16301"/>
        <dbReference type="ChEBI" id="CHEBI:17632"/>
        <dbReference type="ChEBI" id="CHEBI:33190"/>
        <dbReference type="ChEBI" id="CHEBI:136067"/>
    </reaction>
</comment>
<accession>F8L228</accession>
<dbReference type="InterPro" id="IPR013785">
    <property type="entry name" value="Aldolase_TIM"/>
</dbReference>
<evidence type="ECO:0000256" key="2">
    <source>
        <dbReference type="ARBA" id="ARBA00009881"/>
    </source>
</evidence>
<comment type="similarity">
    <text evidence="2">Belongs to the nitronate monooxygenase family. NMO class I subfamily.</text>
</comment>
<evidence type="ECO:0000256" key="8">
    <source>
        <dbReference type="ARBA" id="ARBA00031155"/>
    </source>
</evidence>
<dbReference type="eggNOG" id="COG2070">
    <property type="taxonomic scope" value="Bacteria"/>
</dbReference>
<dbReference type="Proteomes" id="UP000000495">
    <property type="component" value="Chromosome"/>
</dbReference>
<dbReference type="Pfam" id="PF03060">
    <property type="entry name" value="NMO"/>
    <property type="match status" value="1"/>
</dbReference>
<dbReference type="RefSeq" id="WP_013925540.1">
    <property type="nucleotide sequence ID" value="NC_015702.1"/>
</dbReference>
<name>F8L228_PARAV</name>
<dbReference type="AlphaFoldDB" id="F8L228"/>
<proteinExistence type="inferred from homology"/>
<dbReference type="Gene3D" id="3.20.20.70">
    <property type="entry name" value="Aldolase class I"/>
    <property type="match status" value="1"/>
</dbReference>
<dbReference type="OrthoDB" id="9778912at2"/>
<evidence type="ECO:0000313" key="10">
    <source>
        <dbReference type="EMBL" id="CCB87348.1"/>
    </source>
</evidence>
<dbReference type="STRING" id="765952.PUV_23980"/>
<dbReference type="EMBL" id="FR872580">
    <property type="protein sequence ID" value="CCB87348.1"/>
    <property type="molecule type" value="Genomic_DNA"/>
</dbReference>
<evidence type="ECO:0000256" key="9">
    <source>
        <dbReference type="ARBA" id="ARBA00049401"/>
    </source>
</evidence>
<reference evidence="10 11" key="2">
    <citation type="journal article" date="2011" name="Mol. Biol. Evol.">
        <title>Unity in variety--the pan-genome of the Chlamydiae.</title>
        <authorList>
            <person name="Collingro A."/>
            <person name="Tischler P."/>
            <person name="Weinmaier T."/>
            <person name="Penz T."/>
            <person name="Heinz E."/>
            <person name="Brunham R.C."/>
            <person name="Read T.D."/>
            <person name="Bavoil P.M."/>
            <person name="Sachse K."/>
            <person name="Kahane S."/>
            <person name="Friedman M.G."/>
            <person name="Rattei T."/>
            <person name="Myers G.S."/>
            <person name="Horn M."/>
        </authorList>
    </citation>
    <scope>NUCLEOTIDE SEQUENCE [LARGE SCALE GENOMIC DNA]</scope>
    <source>
        <strain evidence="11">UV7</strain>
    </source>
</reference>
<keyword evidence="3" id="KW-0216">Detoxification</keyword>
<dbReference type="PANTHER" id="PTHR42747:SF3">
    <property type="entry name" value="NITRONATE MONOOXYGENASE-RELATED"/>
    <property type="match status" value="1"/>
</dbReference>
<keyword evidence="11" id="KW-1185">Reference proteome</keyword>
<keyword evidence="4" id="KW-0285">Flavoprotein</keyword>
<evidence type="ECO:0000256" key="6">
    <source>
        <dbReference type="ARBA" id="ARBA00023002"/>
    </source>
</evidence>
<evidence type="ECO:0000313" key="11">
    <source>
        <dbReference type="Proteomes" id="UP000000495"/>
    </source>
</evidence>
<reference key="1">
    <citation type="journal article" date="2011" name="Mol. Biol. Evol.">
        <title>Unity in variety -- the pan-genome of the Chlamydiae.</title>
        <authorList>
            <person name="Collingro A."/>
            <person name="Tischler P."/>
            <person name="Weinmaier T."/>
            <person name="Penz T."/>
            <person name="Heinz E."/>
            <person name="Brunham R.C."/>
            <person name="Read T.D."/>
            <person name="Bavoil P.M."/>
            <person name="Sachse K."/>
            <person name="Kahane S."/>
            <person name="Friedman M.G."/>
            <person name="Rattei T."/>
            <person name="Myers G.S.A."/>
            <person name="Horn M."/>
        </authorList>
    </citation>
    <scope>NUCLEOTIDE SEQUENCE</scope>
    <source>
        <strain>UV7</strain>
    </source>
</reference>
<protein>
    <recommendedName>
        <fullName evidence="8">Propionate 3-nitronate monooxygenase</fullName>
    </recommendedName>
</protein>